<dbReference type="InterPro" id="IPR011051">
    <property type="entry name" value="RmlC_Cupin_sf"/>
</dbReference>
<dbReference type="EMBL" id="FLQS01000052">
    <property type="protein sequence ID" value="SBS78396.1"/>
    <property type="molecule type" value="Genomic_DNA"/>
</dbReference>
<gene>
    <name evidence="2" type="ORF">MHPYR_560042</name>
</gene>
<dbReference type="Gene3D" id="2.60.120.10">
    <property type="entry name" value="Jelly Rolls"/>
    <property type="match status" value="1"/>
</dbReference>
<dbReference type="InterPro" id="IPR053146">
    <property type="entry name" value="QDO-like"/>
</dbReference>
<evidence type="ECO:0000259" key="1">
    <source>
        <dbReference type="Pfam" id="PF07883"/>
    </source>
</evidence>
<dbReference type="InterPro" id="IPR013096">
    <property type="entry name" value="Cupin_2"/>
</dbReference>
<dbReference type="PANTHER" id="PTHR36440:SF1">
    <property type="entry name" value="PUTATIVE (AFU_ORTHOLOGUE AFUA_8G07350)-RELATED"/>
    <property type="match status" value="1"/>
</dbReference>
<proteinExistence type="predicted"/>
<feature type="domain" description="Cupin type-2" evidence="1">
    <location>
        <begin position="56"/>
        <end position="126"/>
    </location>
</feature>
<dbReference type="Pfam" id="PF07883">
    <property type="entry name" value="Cupin_2"/>
    <property type="match status" value="1"/>
</dbReference>
<reference evidence="2" key="1">
    <citation type="submission" date="2016-03" db="EMBL/GenBank/DDBJ databases">
        <authorList>
            <person name="Ploux O."/>
        </authorList>
    </citation>
    <scope>NUCLEOTIDE SEQUENCE</scope>
    <source>
        <strain evidence="2">UC10</strain>
    </source>
</reference>
<accession>A0A1Y5PI40</accession>
<sequence>MSLHVPPYPPPRYDGDGEVSATLRKADTPADLESWGVKYTYLATEQSTGGDFGLYRVDLGPQAGGPGPHFHKAMSESFFVLSGQIRLYDGDDWTVGEQGDYLYVPPGGLHGFGNQSDEPASLLMLFTPGAPREFYFEGLSRLHELSDDERREFFDRNDNFFPEPPAIKDAYP</sequence>
<dbReference type="SUPFAM" id="SSF51182">
    <property type="entry name" value="RmlC-like cupins"/>
    <property type="match status" value="1"/>
</dbReference>
<dbReference type="InterPro" id="IPR014710">
    <property type="entry name" value="RmlC-like_jellyroll"/>
</dbReference>
<protein>
    <submittedName>
        <fullName evidence="2">Cupin 2 conserved barrel domain protein</fullName>
    </submittedName>
</protein>
<organism evidence="2">
    <name type="scientific">uncultured Mycobacterium sp</name>
    <dbReference type="NCBI Taxonomy" id="171292"/>
    <lineage>
        <taxon>Bacteria</taxon>
        <taxon>Bacillati</taxon>
        <taxon>Actinomycetota</taxon>
        <taxon>Actinomycetes</taxon>
        <taxon>Mycobacteriales</taxon>
        <taxon>Mycobacteriaceae</taxon>
        <taxon>Mycobacterium</taxon>
        <taxon>environmental samples</taxon>
    </lineage>
</organism>
<evidence type="ECO:0000313" key="2">
    <source>
        <dbReference type="EMBL" id="SBS78396.1"/>
    </source>
</evidence>
<dbReference type="AlphaFoldDB" id="A0A1Y5PI40"/>
<dbReference type="PANTHER" id="PTHR36440">
    <property type="entry name" value="PUTATIVE (AFU_ORTHOLOGUE AFUA_8G07350)-RELATED"/>
    <property type="match status" value="1"/>
</dbReference>
<name>A0A1Y5PI40_9MYCO</name>